<comment type="caution">
    <text evidence="2">The sequence shown here is derived from an EMBL/GenBank/DDBJ whole genome shotgun (WGS) entry which is preliminary data.</text>
</comment>
<reference evidence="2" key="1">
    <citation type="submission" date="2022-09" db="EMBL/GenBank/DDBJ databases">
        <title>Fusarium specimens isolated from Avocado Roots.</title>
        <authorList>
            <person name="Stajich J."/>
            <person name="Roper C."/>
            <person name="Heimlech-Rivalta G."/>
        </authorList>
    </citation>
    <scope>NUCLEOTIDE SEQUENCE</scope>
    <source>
        <strain evidence="2">CF00136</strain>
    </source>
</reference>
<protein>
    <submittedName>
        <fullName evidence="2">Uncharacterized protein</fullName>
    </submittedName>
</protein>
<dbReference type="OrthoDB" id="5186115at2759"/>
<feature type="chain" id="PRO_5040818402" evidence="1">
    <location>
        <begin position="22"/>
        <end position="132"/>
    </location>
</feature>
<keyword evidence="1" id="KW-0732">Signal</keyword>
<proteinExistence type="predicted"/>
<evidence type="ECO:0000256" key="1">
    <source>
        <dbReference type="SAM" id="SignalP"/>
    </source>
</evidence>
<evidence type="ECO:0000313" key="3">
    <source>
        <dbReference type="Proteomes" id="UP001152049"/>
    </source>
</evidence>
<evidence type="ECO:0000313" key="2">
    <source>
        <dbReference type="EMBL" id="KAJ4267549.1"/>
    </source>
</evidence>
<dbReference type="EMBL" id="JAOQAZ010000004">
    <property type="protein sequence ID" value="KAJ4267549.1"/>
    <property type="molecule type" value="Genomic_DNA"/>
</dbReference>
<dbReference type="AlphaFoldDB" id="A0A9W8S8Y2"/>
<sequence length="132" mass="14270">MKTAFFNIAALAFATISGAVANPAPNGMAVDISERDGVLEIREVRLAFNAESVFISVVAAPLETVAAMHRSMLVAVGVETTASLVVLEMDRLVSSGVSKFLWAKFGWQSNFSATKIICNEAHMKDRLNEEHN</sequence>
<feature type="signal peptide" evidence="1">
    <location>
        <begin position="1"/>
        <end position="21"/>
    </location>
</feature>
<organism evidence="2 3">
    <name type="scientific">Fusarium torreyae</name>
    <dbReference type="NCBI Taxonomy" id="1237075"/>
    <lineage>
        <taxon>Eukaryota</taxon>
        <taxon>Fungi</taxon>
        <taxon>Dikarya</taxon>
        <taxon>Ascomycota</taxon>
        <taxon>Pezizomycotina</taxon>
        <taxon>Sordariomycetes</taxon>
        <taxon>Hypocreomycetidae</taxon>
        <taxon>Hypocreales</taxon>
        <taxon>Nectriaceae</taxon>
        <taxon>Fusarium</taxon>
    </lineage>
</organism>
<dbReference type="Proteomes" id="UP001152049">
    <property type="component" value="Unassembled WGS sequence"/>
</dbReference>
<gene>
    <name evidence="2" type="ORF">NW762_003656</name>
</gene>
<accession>A0A9W8S8Y2</accession>
<keyword evidence="3" id="KW-1185">Reference proteome</keyword>
<name>A0A9W8S8Y2_9HYPO</name>